<dbReference type="InterPro" id="IPR013367">
    <property type="entry name" value="Flagellar_put"/>
</dbReference>
<dbReference type="Pfam" id="PF12611">
    <property type="entry name" value="Flagellar_put"/>
    <property type="match status" value="1"/>
</dbReference>
<dbReference type="Proteomes" id="UP000604730">
    <property type="component" value="Unassembled WGS sequence"/>
</dbReference>
<accession>A0ABS1IXY3</accession>
<dbReference type="EMBL" id="JAEPRJ010000001">
    <property type="protein sequence ID" value="MBK5896742.1"/>
    <property type="molecule type" value="Genomic_DNA"/>
</dbReference>
<proteinExistence type="predicted"/>
<organism evidence="1 2">
    <name type="scientific">Catonella massiliensis</name>
    <dbReference type="NCBI Taxonomy" id="2799636"/>
    <lineage>
        <taxon>Bacteria</taxon>
        <taxon>Bacillati</taxon>
        <taxon>Bacillota</taxon>
        <taxon>Clostridia</taxon>
        <taxon>Lachnospirales</taxon>
        <taxon>Lachnospiraceae</taxon>
        <taxon>Catonella</taxon>
    </lineage>
</organism>
<dbReference type="RefSeq" id="WP_208428299.1">
    <property type="nucleotide sequence ID" value="NZ_JAEPRJ010000001.1"/>
</dbReference>
<keyword evidence="2" id="KW-1185">Reference proteome</keyword>
<comment type="caution">
    <text evidence="1">The sequence shown here is derived from an EMBL/GenBank/DDBJ whole genome shotgun (WGS) entry which is preliminary data.</text>
</comment>
<sequence length="131" mass="14376">MNINNGSLGSIEQIRGKYLGKQENKNQDAAALKGNSFRDVLLSQAQKDEGTLKFSKHANERLASRNINLSNEQMLRLSEGTDRARQKGIKESLIVVDELAFIVNVKNNTVVTAVGDSEDKIFTNIDGAVIS</sequence>
<dbReference type="NCBIfam" id="TIGR02530">
    <property type="entry name" value="flg_new"/>
    <property type="match status" value="1"/>
</dbReference>
<evidence type="ECO:0000313" key="2">
    <source>
        <dbReference type="Proteomes" id="UP000604730"/>
    </source>
</evidence>
<keyword evidence="1" id="KW-0966">Cell projection</keyword>
<keyword evidence="1" id="KW-0282">Flagellum</keyword>
<keyword evidence="1" id="KW-0969">Cilium</keyword>
<gene>
    <name evidence="1" type="ORF">JJN12_02930</name>
</gene>
<reference evidence="1 2" key="1">
    <citation type="submission" date="2021-01" db="EMBL/GenBank/DDBJ databases">
        <title>Isolation and description of Catonella massiliensis sp. nov., a novel Catonella species, isolated from a stable periodontitis subject.</title>
        <authorList>
            <person name="Antezack A."/>
            <person name="Boxberger M."/>
            <person name="La Scola B."/>
            <person name="Monnet-Corti V."/>
        </authorList>
    </citation>
    <scope>NUCLEOTIDE SEQUENCE [LARGE SCALE GENOMIC DNA]</scope>
    <source>
        <strain evidence="1 2">Marseille-Q4567</strain>
    </source>
</reference>
<evidence type="ECO:0000313" key="1">
    <source>
        <dbReference type="EMBL" id="MBK5896742.1"/>
    </source>
</evidence>
<protein>
    <submittedName>
        <fullName evidence="1">Flagellar protein</fullName>
    </submittedName>
</protein>
<name>A0ABS1IXY3_9FIRM</name>